<feature type="compositionally biased region" description="Low complexity" evidence="1">
    <location>
        <begin position="42"/>
        <end position="59"/>
    </location>
</feature>
<dbReference type="Proteomes" id="UP000198605">
    <property type="component" value="Unassembled WGS sequence"/>
</dbReference>
<evidence type="ECO:0000313" key="2">
    <source>
        <dbReference type="EMBL" id="SCL51625.1"/>
    </source>
</evidence>
<feature type="compositionally biased region" description="Pro residues" evidence="1">
    <location>
        <begin position="264"/>
        <end position="274"/>
    </location>
</feature>
<feature type="compositionally biased region" description="Pro residues" evidence="1">
    <location>
        <begin position="137"/>
        <end position="149"/>
    </location>
</feature>
<feature type="compositionally biased region" description="Low complexity" evidence="1">
    <location>
        <begin position="165"/>
        <end position="176"/>
    </location>
</feature>
<feature type="compositionally biased region" description="Pro residues" evidence="1">
    <location>
        <begin position="232"/>
        <end position="249"/>
    </location>
</feature>
<gene>
    <name evidence="2" type="ORF">GA0070603_1234</name>
</gene>
<keyword evidence="3" id="KW-1185">Reference proteome</keyword>
<dbReference type="RefSeq" id="WP_091308449.1">
    <property type="nucleotide sequence ID" value="NZ_FMIB01000002.1"/>
</dbReference>
<evidence type="ECO:0000256" key="1">
    <source>
        <dbReference type="SAM" id="MobiDB-lite"/>
    </source>
</evidence>
<feature type="region of interest" description="Disordered" evidence="1">
    <location>
        <begin position="211"/>
        <end position="292"/>
    </location>
</feature>
<dbReference type="STRING" id="47854.GA0070603_1234"/>
<dbReference type="GeneID" id="43277902"/>
<accession>A0A1C6UC08</accession>
<dbReference type="EMBL" id="FMIB01000002">
    <property type="protein sequence ID" value="SCL51625.1"/>
    <property type="molecule type" value="Genomic_DNA"/>
</dbReference>
<reference evidence="3" key="1">
    <citation type="submission" date="2016-06" db="EMBL/GenBank/DDBJ databases">
        <authorList>
            <person name="Varghese N."/>
            <person name="Submissions Spin"/>
        </authorList>
    </citation>
    <scope>NUCLEOTIDE SEQUENCE [LARGE SCALE GENOMIC DNA]</scope>
    <source>
        <strain evidence="3">DSM 44151</strain>
    </source>
</reference>
<sequence length="292" mass="29983">MSGDGGFFARLARQATGREPLVRLRAPQPFEVAWPDPPADLPVEAPASSPEPAAPASRAVPDRPAARSVTAAGRTGPVPAAPDQPRSHRSWSDRSRVDPTPPATASETAPDRAAARAEPAGPARREPNGPAVTDPPAATPPVAAPPPEVARPAAVVPAAPPAPAPAARRPAPGPVRAAAPDLARLLRERLGPALVARRAVEPGERLVFVNRPAPAATPPRPGTAEVRTGPIRPAPAVPPGAAEDPPPPGDVHLHIDRVVVTRAPSPPPPAPAPPARSTVDHAAYLARRREGR</sequence>
<protein>
    <submittedName>
        <fullName evidence="2">Uncharacterized protein</fullName>
    </submittedName>
</protein>
<proteinExistence type="predicted"/>
<feature type="region of interest" description="Disordered" evidence="1">
    <location>
        <begin position="1"/>
        <end position="176"/>
    </location>
</feature>
<organism evidence="2 3">
    <name type="scientific">Micromonospora chersina</name>
    <dbReference type="NCBI Taxonomy" id="47854"/>
    <lineage>
        <taxon>Bacteria</taxon>
        <taxon>Bacillati</taxon>
        <taxon>Actinomycetota</taxon>
        <taxon>Actinomycetes</taxon>
        <taxon>Micromonosporales</taxon>
        <taxon>Micromonosporaceae</taxon>
        <taxon>Micromonospora</taxon>
    </lineage>
</organism>
<name>A0A1C6UC08_9ACTN</name>
<dbReference type="AlphaFoldDB" id="A0A1C6UC08"/>
<dbReference type="OrthoDB" id="10020269at2"/>
<evidence type="ECO:0000313" key="3">
    <source>
        <dbReference type="Proteomes" id="UP000198605"/>
    </source>
</evidence>